<evidence type="ECO:0000313" key="1">
    <source>
        <dbReference type="EMBL" id="BCJ38074.1"/>
    </source>
</evidence>
<dbReference type="AlphaFoldDB" id="A0A7R7I040"/>
<protein>
    <recommendedName>
        <fullName evidence="3">Glycolipid-binding domain-containing protein</fullName>
    </recommendedName>
</protein>
<evidence type="ECO:0000313" key="2">
    <source>
        <dbReference type="Proteomes" id="UP000611640"/>
    </source>
</evidence>
<accession>A0A7R7I040</accession>
<dbReference type="SUPFAM" id="SSF159275">
    <property type="entry name" value="PA1994-like"/>
    <property type="match status" value="1"/>
</dbReference>
<dbReference type="Pfam" id="PF06475">
    <property type="entry name" value="Glycolipid_bind"/>
    <property type="match status" value="1"/>
</dbReference>
<organism evidence="1 2">
    <name type="scientific">Actinocatenispora thailandica</name>
    <dbReference type="NCBI Taxonomy" id="227318"/>
    <lineage>
        <taxon>Bacteria</taxon>
        <taxon>Bacillati</taxon>
        <taxon>Actinomycetota</taxon>
        <taxon>Actinomycetes</taxon>
        <taxon>Micromonosporales</taxon>
        <taxon>Micromonosporaceae</taxon>
        <taxon>Actinocatenispora</taxon>
    </lineage>
</organism>
<proteinExistence type="predicted"/>
<dbReference type="InterPro" id="IPR009467">
    <property type="entry name" value="Glycolipid-bd_prot_put"/>
</dbReference>
<name>A0A7R7I040_9ACTN</name>
<sequence length="207" mass="22870">MATLGRSALWRRLDTTGTEHVLYDDSQGLRARGTVVSADPVPYVCQYQLLTDETWATRMFEVEAEGAGWRRRVRLERAAGRWRVTANEAGRLDQLLARAGRPGAALPGAELPEELTPATDVDLQFSPLTAMLPLRRRGLLHEPDSVPHTITAAWVLLPELTVLPSEQTYRAVGDDKVRYQSGSFAAELTVDPDGLVRHYPGLADRVG</sequence>
<dbReference type="Proteomes" id="UP000611640">
    <property type="component" value="Chromosome"/>
</dbReference>
<keyword evidence="2" id="KW-1185">Reference proteome</keyword>
<evidence type="ECO:0008006" key="3">
    <source>
        <dbReference type="Google" id="ProtNLM"/>
    </source>
</evidence>
<dbReference type="KEGG" id="atl:Athai_55770"/>
<dbReference type="EMBL" id="AP023355">
    <property type="protein sequence ID" value="BCJ38074.1"/>
    <property type="molecule type" value="Genomic_DNA"/>
</dbReference>
<gene>
    <name evidence="1" type="ORF">Athai_55770</name>
</gene>
<dbReference type="RefSeq" id="WP_203964169.1">
    <property type="nucleotide sequence ID" value="NZ_AP023355.1"/>
</dbReference>
<reference evidence="1 2" key="1">
    <citation type="submission" date="2020-08" db="EMBL/GenBank/DDBJ databases">
        <title>Whole genome shotgun sequence of Actinocatenispora thailandica NBRC 105041.</title>
        <authorList>
            <person name="Komaki H."/>
            <person name="Tamura T."/>
        </authorList>
    </citation>
    <scope>NUCLEOTIDE SEQUENCE [LARGE SCALE GENOMIC DNA]</scope>
    <source>
        <strain evidence="1 2">NBRC 105041</strain>
    </source>
</reference>